<dbReference type="AlphaFoldDB" id="A0AAD5XY67"/>
<protein>
    <submittedName>
        <fullName evidence="2">O(6)-methylguanine-induced apoptosis 2</fullName>
    </submittedName>
</protein>
<evidence type="ECO:0000313" key="3">
    <source>
        <dbReference type="Proteomes" id="UP001211065"/>
    </source>
</evidence>
<comment type="caution">
    <text evidence="2">The sequence shown here is derived from an EMBL/GenBank/DDBJ whole genome shotgun (WGS) entry which is preliminary data.</text>
</comment>
<keyword evidence="3" id="KW-1185">Reference proteome</keyword>
<dbReference type="PANTHER" id="PTHR21580:SF60">
    <property type="entry name" value="SPERM-TAIL PG-RICH REPEAT-CONTAINING PROTEIN 2"/>
    <property type="match status" value="1"/>
</dbReference>
<dbReference type="InterPro" id="IPR051291">
    <property type="entry name" value="CIMAP"/>
</dbReference>
<dbReference type="EMBL" id="JADGJW010000067">
    <property type="protein sequence ID" value="KAJ3225229.1"/>
    <property type="molecule type" value="Genomic_DNA"/>
</dbReference>
<dbReference type="PANTHER" id="PTHR21580">
    <property type="entry name" value="SHIPPO-1-RELATED"/>
    <property type="match status" value="1"/>
</dbReference>
<reference evidence="2" key="1">
    <citation type="submission" date="2020-05" db="EMBL/GenBank/DDBJ databases">
        <title>Phylogenomic resolution of chytrid fungi.</title>
        <authorList>
            <person name="Stajich J.E."/>
            <person name="Amses K."/>
            <person name="Simmons R."/>
            <person name="Seto K."/>
            <person name="Myers J."/>
            <person name="Bonds A."/>
            <person name="Quandt C.A."/>
            <person name="Barry K."/>
            <person name="Liu P."/>
            <person name="Grigoriev I."/>
            <person name="Longcore J.E."/>
            <person name="James T.Y."/>
        </authorList>
    </citation>
    <scope>NUCLEOTIDE SEQUENCE</scope>
    <source>
        <strain evidence="2">JEL0476</strain>
    </source>
</reference>
<accession>A0AAD5XY67</accession>
<evidence type="ECO:0000313" key="2">
    <source>
        <dbReference type="EMBL" id="KAJ3225229.1"/>
    </source>
</evidence>
<dbReference type="Proteomes" id="UP001211065">
    <property type="component" value="Unassembled WGS sequence"/>
</dbReference>
<sequence length="375" mass="42573">MSQKVTTSSDNIYQIKNLVKLSKEGGGYKEKKKLTTEPPSIPTAFQTFHYNESEKKAFLSTEARFHDTNVNDLPGPGYYRKKVDALPIEECSISKKGFGNGFASQEKRFQIRTNTVGPAHYNPTSTEKIKYYFHSTEKSSSFQRLIVPKSDIRLKNIAPYGIGLDLITSTQTPAPGKYEVDNKNNQEKFKSQTESSVFKSKSSKAVINYVNNPSPAQYEVKKLNNSLYGVSSFKAIARSEQKIDTTPSPASYNVLNTKVKRSTRRRGPFLTVAQHIKPADRPPTTKLCNDPRSRPQSSKFNDLHSSYVQHKLGPGPGRYNIAKASDTLKMHRNVFIDETERFQKHKPNIIAPGYYQPIKDVKFRSFHLNMEKIWC</sequence>
<feature type="region of interest" description="Disordered" evidence="1">
    <location>
        <begin position="280"/>
        <end position="300"/>
    </location>
</feature>
<dbReference type="Pfam" id="PF07004">
    <property type="entry name" value="SHIPPO-rpt"/>
    <property type="match status" value="3"/>
</dbReference>
<proteinExistence type="predicted"/>
<dbReference type="InterPro" id="IPR010736">
    <property type="entry name" value="SHIPPO-rpt"/>
</dbReference>
<organism evidence="2 3">
    <name type="scientific">Clydaea vesicula</name>
    <dbReference type="NCBI Taxonomy" id="447962"/>
    <lineage>
        <taxon>Eukaryota</taxon>
        <taxon>Fungi</taxon>
        <taxon>Fungi incertae sedis</taxon>
        <taxon>Chytridiomycota</taxon>
        <taxon>Chytridiomycota incertae sedis</taxon>
        <taxon>Chytridiomycetes</taxon>
        <taxon>Lobulomycetales</taxon>
        <taxon>Lobulomycetaceae</taxon>
        <taxon>Clydaea</taxon>
    </lineage>
</organism>
<gene>
    <name evidence="2" type="primary">STPG1</name>
    <name evidence="2" type="ORF">HK099_007147</name>
</gene>
<evidence type="ECO:0000256" key="1">
    <source>
        <dbReference type="SAM" id="MobiDB-lite"/>
    </source>
</evidence>
<name>A0AAD5XY67_9FUNG</name>